<evidence type="ECO:0000313" key="4">
    <source>
        <dbReference type="EMBL" id="VDP32198.1"/>
    </source>
</evidence>
<dbReference type="Pfam" id="PF00431">
    <property type="entry name" value="CUB"/>
    <property type="match status" value="4"/>
</dbReference>
<dbReference type="InterPro" id="IPR035914">
    <property type="entry name" value="Sperma_CUB_dom_sf"/>
</dbReference>
<reference evidence="4 5" key="2">
    <citation type="submission" date="2018-11" db="EMBL/GenBank/DDBJ databases">
        <authorList>
            <consortium name="Pathogen Informatics"/>
        </authorList>
    </citation>
    <scope>NUCLEOTIDE SEQUENCE [LARGE SCALE GENOMIC DNA]</scope>
</reference>
<evidence type="ECO:0000256" key="1">
    <source>
        <dbReference type="ARBA" id="ARBA00023157"/>
    </source>
</evidence>
<dbReference type="EMBL" id="UZAM01014144">
    <property type="protein sequence ID" value="VDP32198.1"/>
    <property type="molecule type" value="Genomic_DNA"/>
</dbReference>
<evidence type="ECO:0000256" key="2">
    <source>
        <dbReference type="PROSITE-ProRule" id="PRU00059"/>
    </source>
</evidence>
<dbReference type="InterPro" id="IPR053207">
    <property type="entry name" value="Non-NMDA_GluR_Accessory"/>
</dbReference>
<evidence type="ECO:0000313" key="5">
    <source>
        <dbReference type="Proteomes" id="UP000270296"/>
    </source>
</evidence>
<organism evidence="6">
    <name type="scientific">Soboliphyme baturini</name>
    <dbReference type="NCBI Taxonomy" id="241478"/>
    <lineage>
        <taxon>Eukaryota</taxon>
        <taxon>Metazoa</taxon>
        <taxon>Ecdysozoa</taxon>
        <taxon>Nematoda</taxon>
        <taxon>Enoplea</taxon>
        <taxon>Dorylaimia</taxon>
        <taxon>Dioctophymatida</taxon>
        <taxon>Dioctophymatoidea</taxon>
        <taxon>Soboliphymatidae</taxon>
        <taxon>Soboliphyme</taxon>
    </lineage>
</organism>
<feature type="domain" description="CUB" evidence="3">
    <location>
        <begin position="265"/>
        <end position="382"/>
    </location>
</feature>
<feature type="domain" description="CUB" evidence="3">
    <location>
        <begin position="116"/>
        <end position="249"/>
    </location>
</feature>
<dbReference type="GO" id="GO:0005886">
    <property type="term" value="C:plasma membrane"/>
    <property type="evidence" value="ECO:0007669"/>
    <property type="project" value="TreeGrafter"/>
</dbReference>
<name>A0A183J3N5_9BILA</name>
<dbReference type="SMART" id="SM00042">
    <property type="entry name" value="CUB"/>
    <property type="match status" value="3"/>
</dbReference>
<dbReference type="Gene3D" id="2.60.120.290">
    <property type="entry name" value="Spermadhesin, CUB domain"/>
    <property type="match status" value="4"/>
</dbReference>
<comment type="caution">
    <text evidence="2">Lacks conserved residue(s) required for the propagation of feature annotation.</text>
</comment>
<feature type="domain" description="CUB" evidence="3">
    <location>
        <begin position="1"/>
        <end position="92"/>
    </location>
</feature>
<dbReference type="CDD" id="cd00041">
    <property type="entry name" value="CUB"/>
    <property type="match status" value="4"/>
</dbReference>
<dbReference type="InterPro" id="IPR000859">
    <property type="entry name" value="CUB_dom"/>
</dbReference>
<feature type="disulfide bond" evidence="2">
    <location>
        <begin position="396"/>
        <end position="423"/>
    </location>
</feature>
<sequence>MRCLYRLIGETGQRIHLVFKDFDLYFGGLHCPYDSLTVYDGDSNQATIITKVCGIQQNLEIFSMKENLYIEFTSVDLTQNEHRGFHIEYTFSRHFVDIDSYIGNQVGVSHLPGSECDLRVQSVKESEHVIKSPNFPNSYSSAMCTYIIDGFQGAQDLEKVLLHIEAFSVTSYEEKYACLKLYIFCKDAYMAIFSSGQDYTNDTPDMKFCSTNQQSIPHIIESNDARLVIVLQTSNNSKDQGFKALVKFETDFGILGTPVGDTNECAFSFNSNAVKQGVFNSPRYPENYPVETVCTYMLNGQTDERVRIVFDQFVLASDQSCADRVELYSIFPDNHETLLGKYCSGTYPGPILSPQQVNRVKVVFVSNELLTDTGFKALYQFISEKTVQRIGKKNDCVHQIIGSVSGWFMSPNFPHRYEANLACFWKIQVRAGYRILLQAVEQNNESSVFGKEFCGEKALHNAREYVSEKNVLYVR</sequence>
<feature type="domain" description="CUB" evidence="3">
    <location>
        <begin position="396"/>
        <end position="475"/>
    </location>
</feature>
<dbReference type="PROSITE" id="PS01180">
    <property type="entry name" value="CUB"/>
    <property type="match status" value="4"/>
</dbReference>
<gene>
    <name evidence="4" type="ORF">SBAD_LOCUS10483</name>
</gene>
<dbReference type="AlphaFoldDB" id="A0A183J3N5"/>
<dbReference type="Proteomes" id="UP000270296">
    <property type="component" value="Unassembled WGS sequence"/>
</dbReference>
<proteinExistence type="predicted"/>
<keyword evidence="5" id="KW-1185">Reference proteome</keyword>
<reference evidence="6" key="1">
    <citation type="submission" date="2016-06" db="UniProtKB">
        <authorList>
            <consortium name="WormBaseParasite"/>
        </authorList>
    </citation>
    <scope>IDENTIFICATION</scope>
</reference>
<accession>A0A183J3N5</accession>
<dbReference type="SUPFAM" id="SSF49854">
    <property type="entry name" value="Spermadhesin, CUB domain"/>
    <property type="match status" value="4"/>
</dbReference>
<protein>
    <submittedName>
        <fullName evidence="6">CUB domain-containing protein</fullName>
    </submittedName>
</protein>
<dbReference type="PANTHER" id="PTHR47537">
    <property type="entry name" value="CUBILIN"/>
    <property type="match status" value="1"/>
</dbReference>
<dbReference type="PANTHER" id="PTHR47537:SF6">
    <property type="entry name" value="CUB DOMAIN-CONTAINING PROTEIN"/>
    <property type="match status" value="1"/>
</dbReference>
<dbReference type="WBParaSite" id="SBAD_0001084901-mRNA-1">
    <property type="protein sequence ID" value="SBAD_0001084901-mRNA-1"/>
    <property type="gene ID" value="SBAD_0001084901"/>
</dbReference>
<dbReference type="OrthoDB" id="6022136at2759"/>
<keyword evidence="1 2" id="KW-1015">Disulfide bond</keyword>
<evidence type="ECO:0000259" key="3">
    <source>
        <dbReference type="PROSITE" id="PS01180"/>
    </source>
</evidence>
<evidence type="ECO:0000313" key="6">
    <source>
        <dbReference type="WBParaSite" id="SBAD_0001084901-mRNA-1"/>
    </source>
</evidence>